<accession>A0ABD2ZUN9</accession>
<name>A0ABD2ZUN9_9GENT</name>
<dbReference type="AlphaFoldDB" id="A0ABD2ZUN9"/>
<keyword evidence="3" id="KW-1133">Transmembrane helix</keyword>
<dbReference type="GO" id="GO:0016020">
    <property type="term" value="C:membrane"/>
    <property type="evidence" value="ECO:0007669"/>
    <property type="project" value="UniProtKB-SubCell"/>
</dbReference>
<comment type="subcellular location">
    <subcellularLocation>
        <location evidence="1">Membrane</location>
    </subcellularLocation>
</comment>
<protein>
    <recommendedName>
        <fullName evidence="6">Late embryogenesis abundant protein LEA-2 subgroup domain-containing protein</fullName>
    </recommendedName>
</protein>
<sequence length="234" mass="27185">MESPKLENLDEKGEFDPQYVYHLGDHKVLSFGFCGDWLASTSDHQKHIFLFPSKIFKMVEVTSFKLWISQVIVLLGLLVFFMWLSIRPKSPRYTITDFSVQKGTIAFALEFENPNKDSGIFFNDIFLTCYNNQDNIGSANISSFSQGKEEITPKIGIIYVDGKLWKALEDQIANRKAQFQAVLATKLRYRTWGIKSRRYKVHLNAQLPVGTDGKIPSKTRLRNGWKKYWRIRFK</sequence>
<evidence type="ECO:0000313" key="4">
    <source>
        <dbReference type="EMBL" id="KAL3522055.1"/>
    </source>
</evidence>
<comment type="caution">
    <text evidence="4">The sequence shown here is derived from an EMBL/GenBank/DDBJ whole genome shotgun (WGS) entry which is preliminary data.</text>
</comment>
<reference evidence="4 5" key="1">
    <citation type="submission" date="2024-11" db="EMBL/GenBank/DDBJ databases">
        <title>A near-complete genome assembly of Cinchona calisaya.</title>
        <authorList>
            <person name="Lian D.C."/>
            <person name="Zhao X.W."/>
            <person name="Wei L."/>
        </authorList>
    </citation>
    <scope>NUCLEOTIDE SEQUENCE [LARGE SCALE GENOMIC DNA]</scope>
    <source>
        <tissue evidence="4">Nenye</tissue>
    </source>
</reference>
<dbReference type="EMBL" id="JBJUIK010000007">
    <property type="protein sequence ID" value="KAL3522055.1"/>
    <property type="molecule type" value="Genomic_DNA"/>
</dbReference>
<keyword evidence="5" id="KW-1185">Reference proteome</keyword>
<evidence type="ECO:0008006" key="6">
    <source>
        <dbReference type="Google" id="ProtNLM"/>
    </source>
</evidence>
<gene>
    <name evidence="4" type="ORF">ACH5RR_014889</name>
</gene>
<feature type="transmembrane region" description="Helical" evidence="3">
    <location>
        <begin position="66"/>
        <end position="86"/>
    </location>
</feature>
<evidence type="ECO:0000256" key="2">
    <source>
        <dbReference type="ARBA" id="ARBA00023136"/>
    </source>
</evidence>
<evidence type="ECO:0000313" key="5">
    <source>
        <dbReference type="Proteomes" id="UP001630127"/>
    </source>
</evidence>
<dbReference type="PANTHER" id="PTHR31415:SF89">
    <property type="entry name" value="PROTEIN NDR1-LIKE"/>
    <property type="match status" value="1"/>
</dbReference>
<proteinExistence type="predicted"/>
<keyword evidence="2 3" id="KW-0472">Membrane</keyword>
<evidence type="ECO:0000256" key="3">
    <source>
        <dbReference type="SAM" id="Phobius"/>
    </source>
</evidence>
<dbReference type="InterPro" id="IPR044839">
    <property type="entry name" value="NDR1-like"/>
</dbReference>
<dbReference type="PANTHER" id="PTHR31415">
    <property type="entry name" value="OS05G0367900 PROTEIN"/>
    <property type="match status" value="1"/>
</dbReference>
<organism evidence="4 5">
    <name type="scientific">Cinchona calisaya</name>
    <dbReference type="NCBI Taxonomy" id="153742"/>
    <lineage>
        <taxon>Eukaryota</taxon>
        <taxon>Viridiplantae</taxon>
        <taxon>Streptophyta</taxon>
        <taxon>Embryophyta</taxon>
        <taxon>Tracheophyta</taxon>
        <taxon>Spermatophyta</taxon>
        <taxon>Magnoliopsida</taxon>
        <taxon>eudicotyledons</taxon>
        <taxon>Gunneridae</taxon>
        <taxon>Pentapetalae</taxon>
        <taxon>asterids</taxon>
        <taxon>lamiids</taxon>
        <taxon>Gentianales</taxon>
        <taxon>Rubiaceae</taxon>
        <taxon>Cinchonoideae</taxon>
        <taxon>Cinchoneae</taxon>
        <taxon>Cinchona</taxon>
    </lineage>
</organism>
<keyword evidence="3" id="KW-0812">Transmembrane</keyword>
<dbReference type="Proteomes" id="UP001630127">
    <property type="component" value="Unassembled WGS sequence"/>
</dbReference>
<evidence type="ECO:0000256" key="1">
    <source>
        <dbReference type="ARBA" id="ARBA00004370"/>
    </source>
</evidence>